<proteinExistence type="predicted"/>
<gene>
    <name evidence="1" type="ORF">CARN8_410007</name>
</gene>
<evidence type="ECO:0000313" key="1">
    <source>
        <dbReference type="EMBL" id="VAY88832.1"/>
    </source>
</evidence>
<dbReference type="EMBL" id="UOYP01000346">
    <property type="protein sequence ID" value="VAY88832.1"/>
    <property type="molecule type" value="Genomic_DNA"/>
</dbReference>
<name>A0A3P3ZQ26_9ZZZZ</name>
<accession>A0A3P3ZQ26</accession>
<protein>
    <recommendedName>
        <fullName evidence="2">Ubiquinone biosynthesis protein UbiB</fullName>
    </recommendedName>
</protein>
<organism evidence="1">
    <name type="scientific">mine drainage metagenome</name>
    <dbReference type="NCBI Taxonomy" id="410659"/>
    <lineage>
        <taxon>unclassified sequences</taxon>
        <taxon>metagenomes</taxon>
        <taxon>ecological metagenomes</taxon>
    </lineage>
</organism>
<dbReference type="AlphaFoldDB" id="A0A3P3ZQ26"/>
<evidence type="ECO:0008006" key="2">
    <source>
        <dbReference type="Google" id="ProtNLM"/>
    </source>
</evidence>
<reference evidence="1" key="1">
    <citation type="submission" date="2018-10" db="EMBL/GenBank/DDBJ databases">
        <authorList>
            <person name="Plewniak F."/>
        </authorList>
    </citation>
    <scope>NUCLEOTIDE SEQUENCE</scope>
</reference>
<sequence>MRVWRVVFILYVVLRYGLDELVLAHDRLGPLRRLSRALLFWRRFSTPRALRLRLALERLGPIFVKFGQALSTRRDLIPTDIADNWPAFRIRCRPSPEKKPSEFWKRSMDARYPRSLPNSMSNPLPALPWPKSILPFSRTAKKQRLKFCAPMWTASSGATSPSCSPWPDCSNTGSRRPGVCARWKWWPNFASICPTSWT</sequence>